<comment type="caution">
    <text evidence="1">The sequence shown here is derived from an EMBL/GenBank/DDBJ whole genome shotgun (WGS) entry which is preliminary data.</text>
</comment>
<dbReference type="Proteomes" id="UP000784294">
    <property type="component" value="Unassembled WGS sequence"/>
</dbReference>
<dbReference type="EMBL" id="CAAALY010271051">
    <property type="protein sequence ID" value="VEL41787.1"/>
    <property type="molecule type" value="Genomic_DNA"/>
</dbReference>
<gene>
    <name evidence="1" type="ORF">PXEA_LOCUS35227</name>
</gene>
<dbReference type="AlphaFoldDB" id="A0A3S5CVA2"/>
<sequence length="265" mass="29573">MLRLHEFYRDDSTCERLVLSQLNYPRPTTCPCSTLILRSSIPMVGMSNFFKDKYIYMPPSLHFALRVLINKATFETSSEGKGSNCDLPSKGNWEANLAPASLAVLETWFEYLTEGRIRVDQDAHLLDPERPSFAGEETNPLAESQLIKCPTTSLDELPGCLACSPFYVVVTEPSPIAPSLKAQVAFSDDDFGRISRAWQTTVYNLVDSDHAVQLDLSTLSVPLSSSMATDEAYFSESNLEHVVDSIILAWQRRCCCGTLSDRLIQ</sequence>
<protein>
    <submittedName>
        <fullName evidence="1">Uncharacterized protein</fullName>
    </submittedName>
</protein>
<evidence type="ECO:0000313" key="1">
    <source>
        <dbReference type="EMBL" id="VEL41787.1"/>
    </source>
</evidence>
<name>A0A3S5CVA2_9PLAT</name>
<keyword evidence="2" id="KW-1185">Reference proteome</keyword>
<proteinExistence type="predicted"/>
<reference evidence="1" key="1">
    <citation type="submission" date="2018-11" db="EMBL/GenBank/DDBJ databases">
        <authorList>
            <consortium name="Pathogen Informatics"/>
        </authorList>
    </citation>
    <scope>NUCLEOTIDE SEQUENCE</scope>
</reference>
<accession>A0A3S5CVA2</accession>
<organism evidence="1 2">
    <name type="scientific">Protopolystoma xenopodis</name>
    <dbReference type="NCBI Taxonomy" id="117903"/>
    <lineage>
        <taxon>Eukaryota</taxon>
        <taxon>Metazoa</taxon>
        <taxon>Spiralia</taxon>
        <taxon>Lophotrochozoa</taxon>
        <taxon>Platyhelminthes</taxon>
        <taxon>Monogenea</taxon>
        <taxon>Polyopisthocotylea</taxon>
        <taxon>Polystomatidea</taxon>
        <taxon>Polystomatidae</taxon>
        <taxon>Protopolystoma</taxon>
    </lineage>
</organism>
<evidence type="ECO:0000313" key="2">
    <source>
        <dbReference type="Proteomes" id="UP000784294"/>
    </source>
</evidence>